<name>A0A914MJ61_MELIC</name>
<feature type="compositionally biased region" description="Basic residues" evidence="1">
    <location>
        <begin position="309"/>
        <end position="318"/>
    </location>
</feature>
<feature type="region of interest" description="Disordered" evidence="1">
    <location>
        <begin position="545"/>
        <end position="592"/>
    </location>
</feature>
<dbReference type="Proteomes" id="UP000887563">
    <property type="component" value="Unplaced"/>
</dbReference>
<dbReference type="AlphaFoldDB" id="A0A914MJ61"/>
<feature type="compositionally biased region" description="Basic and acidic residues" evidence="1">
    <location>
        <begin position="237"/>
        <end position="255"/>
    </location>
</feature>
<proteinExistence type="predicted"/>
<accession>A0A914MJ61</accession>
<evidence type="ECO:0000313" key="2">
    <source>
        <dbReference type="Proteomes" id="UP000887563"/>
    </source>
</evidence>
<protein>
    <submittedName>
        <fullName evidence="3">Uncharacterized protein</fullName>
    </submittedName>
</protein>
<feature type="compositionally biased region" description="Gly residues" evidence="1">
    <location>
        <begin position="551"/>
        <end position="566"/>
    </location>
</feature>
<keyword evidence="2" id="KW-1185">Reference proteome</keyword>
<feature type="compositionally biased region" description="Low complexity" evidence="1">
    <location>
        <begin position="430"/>
        <end position="441"/>
    </location>
</feature>
<evidence type="ECO:0000256" key="1">
    <source>
        <dbReference type="SAM" id="MobiDB-lite"/>
    </source>
</evidence>
<feature type="region of interest" description="Disordered" evidence="1">
    <location>
        <begin position="424"/>
        <end position="448"/>
    </location>
</feature>
<dbReference type="WBParaSite" id="Minc3s01824g26556">
    <property type="protein sequence ID" value="Minc3s01824g26556"/>
    <property type="gene ID" value="Minc3s01824g26556"/>
</dbReference>
<feature type="region of interest" description="Disordered" evidence="1">
    <location>
        <begin position="1"/>
        <end position="26"/>
    </location>
</feature>
<feature type="region of interest" description="Disordered" evidence="1">
    <location>
        <begin position="270"/>
        <end position="352"/>
    </location>
</feature>
<reference evidence="3" key="1">
    <citation type="submission" date="2022-11" db="UniProtKB">
        <authorList>
            <consortium name="WormBaseParasite"/>
        </authorList>
    </citation>
    <scope>IDENTIFICATION</scope>
</reference>
<feature type="region of interest" description="Disordered" evidence="1">
    <location>
        <begin position="228"/>
        <end position="255"/>
    </location>
</feature>
<feature type="compositionally biased region" description="Low complexity" evidence="1">
    <location>
        <begin position="319"/>
        <end position="330"/>
    </location>
</feature>
<feature type="compositionally biased region" description="Polar residues" evidence="1">
    <location>
        <begin position="582"/>
        <end position="592"/>
    </location>
</feature>
<sequence>MRLIQQAGPPANSVTRLTPEKEEENIQKTAEENKALDSIKELTGNIYFAVDNEHDIDYGQNGFLSADRFQSGDSLPLLNDKIQENLDLPKLEICGYGDCNGARNDSEIKSYNSDVWNLVEEGRALETKGINKIEPNNNWNLYQSNQNNKNIEKESLTSKLINNIGINTITTIAPSITSNTTTTTTSTTLGNDRIQVFDRFDRNDPQYYYLTQPNLSPQNRQNQIDRERTLKKRRKQNSKDKSLIIKPQDEPGYVGHKDVDVIMKAMGFEEPQQSQQRSQKATSPGNGVNIGTSIASNNSSINGNSSTKKQLKKQKQKPRQQQNKNKQTNNGINTPINVDKHTSNTSNSLDGNVVGMDVEEEMDVEIELDTVDEQNQPKKEDIIEDTNKSFNEVKILENENKNIDKEKIKEEHLKEEKEILNKNIEEQQNKDTNNNNQQKQVIKQKEGKDNIKAKWTSSKVEEKKRLWKQKIETTPLIKRIPKNLLTSLGWKNPITIISPFTNRNNNNQQQPTIDKEEAIKIWNQNPAPKQFLEKTIIEQQKFIHQNKTKQKGGGGGNSGGGKGGINNGHLVSQTQQQRKQQMATNNSRRAMN</sequence>
<organism evidence="2 3">
    <name type="scientific">Meloidogyne incognita</name>
    <name type="common">Southern root-knot nematode worm</name>
    <name type="synonym">Oxyuris incognita</name>
    <dbReference type="NCBI Taxonomy" id="6306"/>
    <lineage>
        <taxon>Eukaryota</taxon>
        <taxon>Metazoa</taxon>
        <taxon>Ecdysozoa</taxon>
        <taxon>Nematoda</taxon>
        <taxon>Chromadorea</taxon>
        <taxon>Rhabditida</taxon>
        <taxon>Tylenchina</taxon>
        <taxon>Tylenchomorpha</taxon>
        <taxon>Tylenchoidea</taxon>
        <taxon>Meloidogynidae</taxon>
        <taxon>Meloidogyninae</taxon>
        <taxon>Meloidogyne</taxon>
        <taxon>Meloidogyne incognita group</taxon>
    </lineage>
</organism>
<feature type="compositionally biased region" description="Low complexity" evidence="1">
    <location>
        <begin position="289"/>
        <end position="308"/>
    </location>
</feature>
<evidence type="ECO:0000313" key="3">
    <source>
        <dbReference type="WBParaSite" id="Minc3s01824g26556"/>
    </source>
</evidence>
<feature type="compositionally biased region" description="Polar residues" evidence="1">
    <location>
        <begin position="271"/>
        <end position="286"/>
    </location>
</feature>